<evidence type="ECO:0000313" key="2">
    <source>
        <dbReference type="EMBL" id="MCD7468258.1"/>
    </source>
</evidence>
<comment type="caution">
    <text evidence="2">The sequence shown here is derived from an EMBL/GenBank/DDBJ whole genome shotgun (WGS) entry which is preliminary data.</text>
</comment>
<evidence type="ECO:0000313" key="3">
    <source>
        <dbReference type="Proteomes" id="UP000823775"/>
    </source>
</evidence>
<feature type="compositionally biased region" description="Basic residues" evidence="1">
    <location>
        <begin position="19"/>
        <end position="29"/>
    </location>
</feature>
<dbReference type="Proteomes" id="UP000823775">
    <property type="component" value="Unassembled WGS sequence"/>
</dbReference>
<reference evidence="2 3" key="1">
    <citation type="journal article" date="2021" name="BMC Genomics">
        <title>Datura genome reveals duplications of psychoactive alkaloid biosynthetic genes and high mutation rate following tissue culture.</title>
        <authorList>
            <person name="Rajewski A."/>
            <person name="Carter-House D."/>
            <person name="Stajich J."/>
            <person name="Litt A."/>
        </authorList>
    </citation>
    <scope>NUCLEOTIDE SEQUENCE [LARGE SCALE GENOMIC DNA]</scope>
    <source>
        <strain evidence="2">AR-01</strain>
    </source>
</reference>
<proteinExistence type="predicted"/>
<dbReference type="EMBL" id="JACEIK010001312">
    <property type="protein sequence ID" value="MCD7468258.1"/>
    <property type="molecule type" value="Genomic_DNA"/>
</dbReference>
<evidence type="ECO:0000256" key="1">
    <source>
        <dbReference type="SAM" id="MobiDB-lite"/>
    </source>
</evidence>
<name>A0ABS8TBF6_DATST</name>
<organism evidence="2 3">
    <name type="scientific">Datura stramonium</name>
    <name type="common">Jimsonweed</name>
    <name type="synonym">Common thornapple</name>
    <dbReference type="NCBI Taxonomy" id="4076"/>
    <lineage>
        <taxon>Eukaryota</taxon>
        <taxon>Viridiplantae</taxon>
        <taxon>Streptophyta</taxon>
        <taxon>Embryophyta</taxon>
        <taxon>Tracheophyta</taxon>
        <taxon>Spermatophyta</taxon>
        <taxon>Magnoliopsida</taxon>
        <taxon>eudicotyledons</taxon>
        <taxon>Gunneridae</taxon>
        <taxon>Pentapetalae</taxon>
        <taxon>asterids</taxon>
        <taxon>lamiids</taxon>
        <taxon>Solanales</taxon>
        <taxon>Solanaceae</taxon>
        <taxon>Solanoideae</taxon>
        <taxon>Datureae</taxon>
        <taxon>Datura</taxon>
    </lineage>
</organism>
<feature type="region of interest" description="Disordered" evidence="1">
    <location>
        <begin position="17"/>
        <end position="38"/>
    </location>
</feature>
<sequence>MTRDKILSSVLGERLGYLHGKRSGKKPPRKTQTQQVNIKASVSSVMEITRQEMKADMEQKLQEEREQMAFEFQINMKQEFQKKLEEEHERVRHGEVEKMIKRTDDCFHD</sequence>
<gene>
    <name evidence="2" type="ORF">HAX54_006274</name>
</gene>
<protein>
    <submittedName>
        <fullName evidence="2">Uncharacterized protein</fullName>
    </submittedName>
</protein>
<keyword evidence="3" id="KW-1185">Reference proteome</keyword>
<accession>A0ABS8TBF6</accession>